<keyword evidence="3" id="KW-1185">Reference proteome</keyword>
<organism evidence="2 3">
    <name type="scientific">Amycolatopsis pithecellobii</name>
    <dbReference type="NCBI Taxonomy" id="664692"/>
    <lineage>
        <taxon>Bacteria</taxon>
        <taxon>Bacillati</taxon>
        <taxon>Actinomycetota</taxon>
        <taxon>Actinomycetes</taxon>
        <taxon>Pseudonocardiales</taxon>
        <taxon>Pseudonocardiaceae</taxon>
        <taxon>Amycolatopsis</taxon>
    </lineage>
</organism>
<name>A0A6N7Z4X8_9PSEU</name>
<dbReference type="Pfam" id="PF13577">
    <property type="entry name" value="SnoaL_4"/>
    <property type="match status" value="1"/>
</dbReference>
<dbReference type="CDD" id="cd00531">
    <property type="entry name" value="NTF2_like"/>
    <property type="match status" value="1"/>
</dbReference>
<proteinExistence type="predicted"/>
<dbReference type="InterPro" id="IPR032710">
    <property type="entry name" value="NTF2-like_dom_sf"/>
</dbReference>
<evidence type="ECO:0000313" key="3">
    <source>
        <dbReference type="Proteomes" id="UP000440096"/>
    </source>
</evidence>
<protein>
    <recommendedName>
        <fullName evidence="1">SnoaL-like domain-containing protein</fullName>
    </recommendedName>
</protein>
<evidence type="ECO:0000259" key="1">
    <source>
        <dbReference type="Pfam" id="PF13577"/>
    </source>
</evidence>
<dbReference type="SUPFAM" id="SSF54427">
    <property type="entry name" value="NTF2-like"/>
    <property type="match status" value="1"/>
</dbReference>
<feature type="domain" description="SnoaL-like" evidence="1">
    <location>
        <begin position="12"/>
        <end position="118"/>
    </location>
</feature>
<dbReference type="OrthoDB" id="4462258at2"/>
<dbReference type="RefSeq" id="WP_154757821.1">
    <property type="nucleotide sequence ID" value="NZ_WMBA01000024.1"/>
</dbReference>
<reference evidence="2 3" key="1">
    <citation type="submission" date="2019-11" db="EMBL/GenBank/DDBJ databases">
        <title>Draft genome of Amycolatopsis RM579.</title>
        <authorList>
            <person name="Duangmal K."/>
            <person name="Mingma R."/>
        </authorList>
    </citation>
    <scope>NUCLEOTIDE SEQUENCE [LARGE SCALE GENOMIC DNA]</scope>
    <source>
        <strain evidence="2 3">RM579</strain>
    </source>
</reference>
<dbReference type="Proteomes" id="UP000440096">
    <property type="component" value="Unassembled WGS sequence"/>
</dbReference>
<dbReference type="Gene3D" id="3.10.450.50">
    <property type="match status" value="1"/>
</dbReference>
<gene>
    <name evidence="2" type="ORF">GKO32_16790</name>
</gene>
<sequence>MTNRAFLPARCAYAYHRYGRACDNHDLEALRALAVDDVQFSITGPVVKHGHGIEAFLDLYRAHDPRVATRHVISGVLAEQDGVDIRTHAHFEATVFGASGTRITYGVYRNVLRESGDGTLLIVNHIIQVERRLELPATVAVDPTVSPRS</sequence>
<dbReference type="InterPro" id="IPR037401">
    <property type="entry name" value="SnoaL-like"/>
</dbReference>
<comment type="caution">
    <text evidence="2">The sequence shown here is derived from an EMBL/GenBank/DDBJ whole genome shotgun (WGS) entry which is preliminary data.</text>
</comment>
<accession>A0A6N7Z4X8</accession>
<dbReference type="EMBL" id="WMBA01000024">
    <property type="protein sequence ID" value="MTD55621.1"/>
    <property type="molecule type" value="Genomic_DNA"/>
</dbReference>
<evidence type="ECO:0000313" key="2">
    <source>
        <dbReference type="EMBL" id="MTD55621.1"/>
    </source>
</evidence>
<dbReference type="AlphaFoldDB" id="A0A6N7Z4X8"/>